<dbReference type="EMBL" id="CM043791">
    <property type="protein sequence ID" value="KAI4824003.1"/>
    <property type="molecule type" value="Genomic_DNA"/>
</dbReference>
<evidence type="ECO:0000313" key="2">
    <source>
        <dbReference type="Proteomes" id="UP001057452"/>
    </source>
</evidence>
<protein>
    <submittedName>
        <fullName evidence="1">Uncharacterized protein</fullName>
    </submittedName>
</protein>
<evidence type="ECO:0000313" key="1">
    <source>
        <dbReference type="EMBL" id="KAI4824003.1"/>
    </source>
</evidence>
<keyword evidence="2" id="KW-1185">Reference proteome</keyword>
<comment type="caution">
    <text evidence="1">The sequence shown here is derived from an EMBL/GenBank/DDBJ whole genome shotgun (WGS) entry which is preliminary data.</text>
</comment>
<sequence length="94" mass="10822">LSIILPFIFSPSILSPAWSSDQDDITAAVLCMSAWPSLSLTRRAERQMWCERGGEGEYRECGKHTDRSSQYSLLYEGQVHARRAEREKEEESQR</sequence>
<name>A0ACB9XC92_CHAAC</name>
<reference evidence="1" key="1">
    <citation type="submission" date="2022-05" db="EMBL/GenBank/DDBJ databases">
        <title>Chromosome-level genome of Chaenocephalus aceratus.</title>
        <authorList>
            <person name="Park H."/>
        </authorList>
    </citation>
    <scope>NUCLEOTIDE SEQUENCE</scope>
    <source>
        <strain evidence="1">KU_202001</strain>
    </source>
</reference>
<gene>
    <name evidence="1" type="ORF">KUCAC02_012549</name>
</gene>
<proteinExistence type="predicted"/>
<organism evidence="1 2">
    <name type="scientific">Chaenocephalus aceratus</name>
    <name type="common">Blackfin icefish</name>
    <name type="synonym">Chaenichthys aceratus</name>
    <dbReference type="NCBI Taxonomy" id="36190"/>
    <lineage>
        <taxon>Eukaryota</taxon>
        <taxon>Metazoa</taxon>
        <taxon>Chordata</taxon>
        <taxon>Craniata</taxon>
        <taxon>Vertebrata</taxon>
        <taxon>Euteleostomi</taxon>
        <taxon>Actinopterygii</taxon>
        <taxon>Neopterygii</taxon>
        <taxon>Teleostei</taxon>
        <taxon>Neoteleostei</taxon>
        <taxon>Acanthomorphata</taxon>
        <taxon>Eupercaria</taxon>
        <taxon>Perciformes</taxon>
        <taxon>Notothenioidei</taxon>
        <taxon>Channichthyidae</taxon>
        <taxon>Chaenocephalus</taxon>
    </lineage>
</organism>
<feature type="non-terminal residue" evidence="1">
    <location>
        <position position="1"/>
    </location>
</feature>
<accession>A0ACB9XC92</accession>
<feature type="non-terminal residue" evidence="1">
    <location>
        <position position="94"/>
    </location>
</feature>
<dbReference type="Proteomes" id="UP001057452">
    <property type="component" value="Chromosome 7"/>
</dbReference>